<protein>
    <recommendedName>
        <fullName evidence="4">Peptidyl-prolyl cis-trans isomerase</fullName>
        <ecNumber evidence="4">5.2.1.8</ecNumber>
    </recommendedName>
</protein>
<dbReference type="SUPFAM" id="SSF54534">
    <property type="entry name" value="FKBP-like"/>
    <property type="match status" value="1"/>
</dbReference>
<dbReference type="NCBIfam" id="TIGR03516">
    <property type="entry name" value="ppisom_GldI"/>
    <property type="match status" value="1"/>
</dbReference>
<dbReference type="InterPro" id="IPR019869">
    <property type="entry name" value="Motility-assoc_PPIase_GldI"/>
</dbReference>
<accession>A0ABU3CUE5</accession>
<dbReference type="Gene3D" id="3.10.50.40">
    <property type="match status" value="1"/>
</dbReference>
<dbReference type="EC" id="5.2.1.8" evidence="4"/>
<evidence type="ECO:0000313" key="7">
    <source>
        <dbReference type="Proteomes" id="UP001248819"/>
    </source>
</evidence>
<evidence type="ECO:0000256" key="1">
    <source>
        <dbReference type="ARBA" id="ARBA00000971"/>
    </source>
</evidence>
<proteinExistence type="inferred from homology"/>
<dbReference type="EMBL" id="JAVRHP010000028">
    <property type="protein sequence ID" value="MDT0649936.1"/>
    <property type="molecule type" value="Genomic_DNA"/>
</dbReference>
<dbReference type="InterPro" id="IPR046357">
    <property type="entry name" value="PPIase_dom_sf"/>
</dbReference>
<comment type="similarity">
    <text evidence="4">Belongs to the FKBP-type PPIase family.</text>
</comment>
<reference evidence="6 7" key="1">
    <citation type="submission" date="2023-09" db="EMBL/GenBank/DDBJ databases">
        <authorList>
            <person name="Rey-Velasco X."/>
        </authorList>
    </citation>
    <scope>NUCLEOTIDE SEQUENCE [LARGE SCALE GENOMIC DNA]</scope>
    <source>
        <strain evidence="6 7">F297</strain>
    </source>
</reference>
<keyword evidence="7" id="KW-1185">Reference proteome</keyword>
<name>A0ABU3CUE5_9FLAO</name>
<evidence type="ECO:0000256" key="4">
    <source>
        <dbReference type="RuleBase" id="RU003915"/>
    </source>
</evidence>
<dbReference type="Pfam" id="PF00254">
    <property type="entry name" value="FKBP_C"/>
    <property type="match status" value="1"/>
</dbReference>
<dbReference type="Proteomes" id="UP001248819">
    <property type="component" value="Unassembled WGS sequence"/>
</dbReference>
<comment type="caution">
    <text evidence="6">The sequence shown here is derived from an EMBL/GenBank/DDBJ whole genome shotgun (WGS) entry which is preliminary data.</text>
</comment>
<dbReference type="PROSITE" id="PS50059">
    <property type="entry name" value="FKBP_PPIASE"/>
    <property type="match status" value="1"/>
</dbReference>
<evidence type="ECO:0000256" key="2">
    <source>
        <dbReference type="ARBA" id="ARBA00023110"/>
    </source>
</evidence>
<organism evidence="6 7">
    <name type="scientific">Autumnicola edwardsiae</name>
    <dbReference type="NCBI Taxonomy" id="3075594"/>
    <lineage>
        <taxon>Bacteria</taxon>
        <taxon>Pseudomonadati</taxon>
        <taxon>Bacteroidota</taxon>
        <taxon>Flavobacteriia</taxon>
        <taxon>Flavobacteriales</taxon>
        <taxon>Flavobacteriaceae</taxon>
        <taxon>Autumnicola</taxon>
    </lineage>
</organism>
<dbReference type="PROSITE" id="PS51257">
    <property type="entry name" value="PROKAR_LIPOPROTEIN"/>
    <property type="match status" value="1"/>
</dbReference>
<evidence type="ECO:0000313" key="6">
    <source>
        <dbReference type="EMBL" id="MDT0649936.1"/>
    </source>
</evidence>
<keyword evidence="3 4" id="KW-0413">Isomerase</keyword>
<dbReference type="RefSeq" id="WP_311484095.1">
    <property type="nucleotide sequence ID" value="NZ_JAVRHP010000028.1"/>
</dbReference>
<dbReference type="InterPro" id="IPR001179">
    <property type="entry name" value="PPIase_FKBP_dom"/>
</dbReference>
<keyword evidence="2 3" id="KW-0697">Rotamase</keyword>
<evidence type="ECO:0000256" key="3">
    <source>
        <dbReference type="PROSITE-ProRule" id="PRU00277"/>
    </source>
</evidence>
<gene>
    <name evidence="6" type="primary">gldI</name>
    <name evidence="6" type="ORF">RM529_07255</name>
</gene>
<sequence>MKLKFLALLVFVLASCKSPEARYPVAQRSGSYINESAQRNRDLLNQEEATIQQLIEQDSTNDYITSSNGFWYYYNQKSTDSTNTTTAEFGDIVVFDYSISSLDGQPIYAEGEKPTREYAMDQEKLFRGLREGLKLMKEGETVTFLFPSFQAFGYYGDQERIGTNVPLKTKVTLHSIETETDNETNN</sequence>
<comment type="catalytic activity">
    <reaction evidence="1 3 4">
        <text>[protein]-peptidylproline (omega=180) = [protein]-peptidylproline (omega=0)</text>
        <dbReference type="Rhea" id="RHEA:16237"/>
        <dbReference type="Rhea" id="RHEA-COMP:10747"/>
        <dbReference type="Rhea" id="RHEA-COMP:10748"/>
        <dbReference type="ChEBI" id="CHEBI:83833"/>
        <dbReference type="ChEBI" id="CHEBI:83834"/>
        <dbReference type="EC" id="5.2.1.8"/>
    </reaction>
</comment>
<feature type="domain" description="PPIase FKBP-type" evidence="5">
    <location>
        <begin position="90"/>
        <end position="177"/>
    </location>
</feature>
<evidence type="ECO:0000259" key="5">
    <source>
        <dbReference type="PROSITE" id="PS50059"/>
    </source>
</evidence>